<feature type="domain" description="Niemann-Pick C1 N-terminal" evidence="1">
    <location>
        <begin position="2"/>
        <end position="74"/>
    </location>
</feature>
<dbReference type="GO" id="GO:0016020">
    <property type="term" value="C:membrane"/>
    <property type="evidence" value="ECO:0007669"/>
    <property type="project" value="TreeGrafter"/>
</dbReference>
<proteinExistence type="predicted"/>
<sequence length="88" mass="9161">AFLGRQANPNEPGSPYLITYRPDLSDSSGVKPLNTTVYSCGDPSLGCSCGDCPSSSVCMGSLLPQSKTETSCSVKMGSLKVAAIYLHL</sequence>
<dbReference type="GO" id="GO:0032934">
    <property type="term" value="F:sterol binding"/>
    <property type="evidence" value="ECO:0007669"/>
    <property type="project" value="TreeGrafter"/>
</dbReference>
<dbReference type="PANTHER" id="PTHR45727">
    <property type="entry name" value="NPC INTRACELLULAR CHOLESTEROL TRANSPORTER 1"/>
    <property type="match status" value="1"/>
</dbReference>
<reference evidence="3" key="1">
    <citation type="journal article" date="2014" name="Science">
        <title>Ancient hybridizations among the ancestral genomes of bread wheat.</title>
        <authorList>
            <consortium name="International Wheat Genome Sequencing Consortium,"/>
            <person name="Marcussen T."/>
            <person name="Sandve S.R."/>
            <person name="Heier L."/>
            <person name="Spannagl M."/>
            <person name="Pfeifer M."/>
            <person name="Jakobsen K.S."/>
            <person name="Wulff B.B."/>
            <person name="Steuernagel B."/>
            <person name="Mayer K.F."/>
            <person name="Olsen O.A."/>
        </authorList>
    </citation>
    <scope>NUCLEOTIDE SEQUENCE [LARGE SCALE GENOMIC DNA]</scope>
    <source>
        <strain evidence="3">cv. AL8/78</strain>
    </source>
</reference>
<dbReference type="EnsemblPlants" id="AET2Gv20898800.14">
    <property type="protein sequence ID" value="AET2Gv20898800.14"/>
    <property type="gene ID" value="AET2Gv20898800"/>
</dbReference>
<evidence type="ECO:0000259" key="1">
    <source>
        <dbReference type="Pfam" id="PF16414"/>
    </source>
</evidence>
<evidence type="ECO:0000313" key="2">
    <source>
        <dbReference type="EnsemblPlants" id="AET2Gv20898800.14"/>
    </source>
</evidence>
<dbReference type="Proteomes" id="UP000015105">
    <property type="component" value="Chromosome 2D"/>
</dbReference>
<dbReference type="InterPro" id="IPR032190">
    <property type="entry name" value="NPC1_N"/>
</dbReference>
<reference evidence="2" key="4">
    <citation type="submission" date="2019-03" db="UniProtKB">
        <authorList>
            <consortium name="EnsemblPlants"/>
        </authorList>
    </citation>
    <scope>IDENTIFICATION</scope>
</reference>
<dbReference type="AlphaFoldDB" id="A0A453CMJ5"/>
<reference evidence="3" key="2">
    <citation type="journal article" date="2017" name="Nat. Plants">
        <title>The Aegilops tauschii genome reveals multiple impacts of transposons.</title>
        <authorList>
            <person name="Zhao G."/>
            <person name="Zou C."/>
            <person name="Li K."/>
            <person name="Wang K."/>
            <person name="Li T."/>
            <person name="Gao L."/>
            <person name="Zhang X."/>
            <person name="Wang H."/>
            <person name="Yang Z."/>
            <person name="Liu X."/>
            <person name="Jiang W."/>
            <person name="Mao L."/>
            <person name="Kong X."/>
            <person name="Jiao Y."/>
            <person name="Jia J."/>
        </authorList>
    </citation>
    <scope>NUCLEOTIDE SEQUENCE [LARGE SCALE GENOMIC DNA]</scope>
    <source>
        <strain evidence="3">cv. AL8/78</strain>
    </source>
</reference>
<organism evidence="2 3">
    <name type="scientific">Aegilops tauschii subsp. strangulata</name>
    <name type="common">Goatgrass</name>
    <dbReference type="NCBI Taxonomy" id="200361"/>
    <lineage>
        <taxon>Eukaryota</taxon>
        <taxon>Viridiplantae</taxon>
        <taxon>Streptophyta</taxon>
        <taxon>Embryophyta</taxon>
        <taxon>Tracheophyta</taxon>
        <taxon>Spermatophyta</taxon>
        <taxon>Magnoliopsida</taxon>
        <taxon>Liliopsida</taxon>
        <taxon>Poales</taxon>
        <taxon>Poaceae</taxon>
        <taxon>BOP clade</taxon>
        <taxon>Pooideae</taxon>
        <taxon>Triticodae</taxon>
        <taxon>Triticeae</taxon>
        <taxon>Triticinae</taxon>
        <taxon>Aegilops</taxon>
    </lineage>
</organism>
<name>A0A453CMJ5_AEGTS</name>
<evidence type="ECO:0000313" key="3">
    <source>
        <dbReference type="Proteomes" id="UP000015105"/>
    </source>
</evidence>
<protein>
    <recommendedName>
        <fullName evidence="1">Niemann-Pick C1 N-terminal domain-containing protein</fullName>
    </recommendedName>
</protein>
<keyword evidence="3" id="KW-1185">Reference proteome</keyword>
<dbReference type="PANTHER" id="PTHR45727:SF2">
    <property type="entry name" value="NPC INTRACELLULAR CHOLESTEROL TRANSPORTER 1"/>
    <property type="match status" value="1"/>
</dbReference>
<dbReference type="Pfam" id="PF16414">
    <property type="entry name" value="NPC1_N"/>
    <property type="match status" value="1"/>
</dbReference>
<reference evidence="2" key="5">
    <citation type="journal article" date="2021" name="G3 (Bethesda)">
        <title>Aegilops tauschii genome assembly Aet v5.0 features greater sequence contiguity and improved annotation.</title>
        <authorList>
            <person name="Wang L."/>
            <person name="Zhu T."/>
            <person name="Rodriguez J.C."/>
            <person name="Deal K.R."/>
            <person name="Dubcovsky J."/>
            <person name="McGuire P.E."/>
            <person name="Lux T."/>
            <person name="Spannagl M."/>
            <person name="Mayer K.F.X."/>
            <person name="Baldrich P."/>
            <person name="Meyers B.C."/>
            <person name="Huo N."/>
            <person name="Gu Y.Q."/>
            <person name="Zhou H."/>
            <person name="Devos K.M."/>
            <person name="Bennetzen J.L."/>
            <person name="Unver T."/>
            <person name="Budak H."/>
            <person name="Gulick P.J."/>
            <person name="Galiba G."/>
            <person name="Kalapos B."/>
            <person name="Nelson D.R."/>
            <person name="Li P."/>
            <person name="You F.M."/>
            <person name="Luo M.C."/>
            <person name="Dvorak J."/>
        </authorList>
    </citation>
    <scope>NUCLEOTIDE SEQUENCE [LARGE SCALE GENOMIC DNA]</scope>
    <source>
        <strain evidence="2">cv. AL8/78</strain>
    </source>
</reference>
<dbReference type="GO" id="GO:0015918">
    <property type="term" value="P:sterol transport"/>
    <property type="evidence" value="ECO:0007669"/>
    <property type="project" value="TreeGrafter"/>
</dbReference>
<dbReference type="Gramene" id="AET2Gv20898800.14">
    <property type="protein sequence ID" value="AET2Gv20898800.14"/>
    <property type="gene ID" value="AET2Gv20898800"/>
</dbReference>
<accession>A0A453CMJ5</accession>
<reference evidence="2" key="3">
    <citation type="journal article" date="2017" name="Nature">
        <title>Genome sequence of the progenitor of the wheat D genome Aegilops tauschii.</title>
        <authorList>
            <person name="Luo M.C."/>
            <person name="Gu Y.Q."/>
            <person name="Puiu D."/>
            <person name="Wang H."/>
            <person name="Twardziok S.O."/>
            <person name="Deal K.R."/>
            <person name="Huo N."/>
            <person name="Zhu T."/>
            <person name="Wang L."/>
            <person name="Wang Y."/>
            <person name="McGuire P.E."/>
            <person name="Liu S."/>
            <person name="Long H."/>
            <person name="Ramasamy R.K."/>
            <person name="Rodriguez J.C."/>
            <person name="Van S.L."/>
            <person name="Yuan L."/>
            <person name="Wang Z."/>
            <person name="Xia Z."/>
            <person name="Xiao L."/>
            <person name="Anderson O.D."/>
            <person name="Ouyang S."/>
            <person name="Liang Y."/>
            <person name="Zimin A.V."/>
            <person name="Pertea G."/>
            <person name="Qi P."/>
            <person name="Bennetzen J.L."/>
            <person name="Dai X."/>
            <person name="Dawson M.W."/>
            <person name="Muller H.G."/>
            <person name="Kugler K."/>
            <person name="Rivarola-Duarte L."/>
            <person name="Spannagl M."/>
            <person name="Mayer K.F.X."/>
            <person name="Lu F.H."/>
            <person name="Bevan M.W."/>
            <person name="Leroy P."/>
            <person name="Li P."/>
            <person name="You F.M."/>
            <person name="Sun Q."/>
            <person name="Liu Z."/>
            <person name="Lyons E."/>
            <person name="Wicker T."/>
            <person name="Salzberg S.L."/>
            <person name="Devos K.M."/>
            <person name="Dvorak J."/>
        </authorList>
    </citation>
    <scope>NUCLEOTIDE SEQUENCE [LARGE SCALE GENOMIC DNA]</scope>
    <source>
        <strain evidence="2">cv. AL8/78</strain>
    </source>
</reference>